<feature type="chain" id="PRO_5040107870" evidence="2">
    <location>
        <begin position="25"/>
        <end position="383"/>
    </location>
</feature>
<evidence type="ECO:0000313" key="3">
    <source>
        <dbReference type="EMBL" id="KAF9477122.1"/>
    </source>
</evidence>
<reference evidence="3" key="1">
    <citation type="submission" date="2020-11" db="EMBL/GenBank/DDBJ databases">
        <authorList>
            <consortium name="DOE Joint Genome Institute"/>
            <person name="Ahrendt S."/>
            <person name="Riley R."/>
            <person name="Andreopoulos W."/>
            <person name="Labutti K."/>
            <person name="Pangilinan J."/>
            <person name="Ruiz-Duenas F.J."/>
            <person name="Barrasa J.M."/>
            <person name="Sanchez-Garcia M."/>
            <person name="Camarero S."/>
            <person name="Miyauchi S."/>
            <person name="Serrano A."/>
            <person name="Linde D."/>
            <person name="Babiker R."/>
            <person name="Drula E."/>
            <person name="Ayuso-Fernandez I."/>
            <person name="Pacheco R."/>
            <person name="Padilla G."/>
            <person name="Ferreira P."/>
            <person name="Barriuso J."/>
            <person name="Kellner H."/>
            <person name="Castanera R."/>
            <person name="Alfaro M."/>
            <person name="Ramirez L."/>
            <person name="Pisabarro A.G."/>
            <person name="Kuo A."/>
            <person name="Tritt A."/>
            <person name="Lipzen A."/>
            <person name="He G."/>
            <person name="Yan M."/>
            <person name="Ng V."/>
            <person name="Cullen D."/>
            <person name="Martin F."/>
            <person name="Rosso M.-N."/>
            <person name="Henrissat B."/>
            <person name="Hibbett D."/>
            <person name="Martinez A.T."/>
            <person name="Grigoriev I.V."/>
        </authorList>
    </citation>
    <scope>NUCLEOTIDE SEQUENCE</scope>
    <source>
        <strain evidence="3">CIRM-BRFM 674</strain>
    </source>
</reference>
<dbReference type="SUPFAM" id="SSF49785">
    <property type="entry name" value="Galactose-binding domain-like"/>
    <property type="match status" value="1"/>
</dbReference>
<name>A0A9P5YWS4_9AGAR</name>
<keyword evidence="4" id="KW-1185">Reference proteome</keyword>
<evidence type="ECO:0000256" key="1">
    <source>
        <dbReference type="SAM" id="MobiDB-lite"/>
    </source>
</evidence>
<dbReference type="Proteomes" id="UP000807469">
    <property type="component" value="Unassembled WGS sequence"/>
</dbReference>
<sequence length="383" mass="39428">MLNSIKVALGLLAFASSITNVAAAADVIADFTGAKWIWTPASNAGNYPVGNATFRRDYYPPAGKTPLSANILITTDNAYTLFVNGQKVGTGNDFNQAQRYCVPLVPSCNVFAIEGQNAATVPNPAGALAAIQVRYTDGFTETIVTDSDWHGVTGVPAGFQQVAFDDSNWPAAFDQGPWPTTAPWSNTIAIPPTTSDPGPNLKAATWIWSTQGANANAAIGFVSFRKVVTLPAGQFADTITMDIVADNGYTLYINGLEVGSGTNFNFAQRYQVNFTPSNVVTIAVVGANTGGPAALLASGAISGCTCGCGANAFVSTDSTWKDIAGVPAGFIAPGFDDSAWSAAIVQGPYGMAPWGNVALPTSNTAQNGPIDGAPSAPPASVVA</sequence>
<feature type="region of interest" description="Disordered" evidence="1">
    <location>
        <begin position="363"/>
        <end position="383"/>
    </location>
</feature>
<keyword evidence="2" id="KW-0732">Signal</keyword>
<dbReference type="Gene3D" id="2.60.120.260">
    <property type="entry name" value="Galactose-binding domain-like"/>
    <property type="match status" value="2"/>
</dbReference>
<evidence type="ECO:0000313" key="4">
    <source>
        <dbReference type="Proteomes" id="UP000807469"/>
    </source>
</evidence>
<dbReference type="InterPro" id="IPR008979">
    <property type="entry name" value="Galactose-bd-like_sf"/>
</dbReference>
<dbReference type="EMBL" id="MU155271">
    <property type="protein sequence ID" value="KAF9477122.1"/>
    <property type="molecule type" value="Genomic_DNA"/>
</dbReference>
<feature type="signal peptide" evidence="2">
    <location>
        <begin position="1"/>
        <end position="24"/>
    </location>
</feature>
<proteinExistence type="predicted"/>
<comment type="caution">
    <text evidence="3">The sequence shown here is derived from an EMBL/GenBank/DDBJ whole genome shotgun (WGS) entry which is preliminary data.</text>
</comment>
<evidence type="ECO:0000256" key="2">
    <source>
        <dbReference type="SAM" id="SignalP"/>
    </source>
</evidence>
<gene>
    <name evidence="3" type="ORF">BDN70DRAFT_934480</name>
</gene>
<protein>
    <submittedName>
        <fullName evidence="3">Uncharacterized protein</fullName>
    </submittedName>
</protein>
<organism evidence="3 4">
    <name type="scientific">Pholiota conissans</name>
    <dbReference type="NCBI Taxonomy" id="109636"/>
    <lineage>
        <taxon>Eukaryota</taxon>
        <taxon>Fungi</taxon>
        <taxon>Dikarya</taxon>
        <taxon>Basidiomycota</taxon>
        <taxon>Agaricomycotina</taxon>
        <taxon>Agaricomycetes</taxon>
        <taxon>Agaricomycetidae</taxon>
        <taxon>Agaricales</taxon>
        <taxon>Agaricineae</taxon>
        <taxon>Strophariaceae</taxon>
        <taxon>Pholiota</taxon>
    </lineage>
</organism>
<dbReference type="AlphaFoldDB" id="A0A9P5YWS4"/>
<accession>A0A9P5YWS4</accession>
<dbReference type="OrthoDB" id="10036721at2759"/>